<protein>
    <submittedName>
        <fullName evidence="1">Uncharacterized protein</fullName>
    </submittedName>
</protein>
<gene>
    <name evidence="1" type="ORF">ASR47_1002100</name>
</gene>
<dbReference type="Proteomes" id="UP000092713">
    <property type="component" value="Unassembled WGS sequence"/>
</dbReference>
<proteinExistence type="predicted"/>
<accession>A0A1A7BWC4</accession>
<dbReference type="AlphaFoldDB" id="A0A1A7BWC4"/>
<dbReference type="EMBL" id="LOCQ01000061">
    <property type="protein sequence ID" value="OBV37049.1"/>
    <property type="molecule type" value="Genomic_DNA"/>
</dbReference>
<dbReference type="STRING" id="1747903.ASR47_1002100"/>
<reference evidence="1 2" key="1">
    <citation type="submission" date="2016-04" db="EMBL/GenBank/DDBJ databases">
        <title>Draft genome sequence of Janthinobacterium psychrotolerans sp. nov., isolated from freshwater sediments in Denmark.</title>
        <authorList>
            <person name="Gong X."/>
            <person name="Skrivergaard S."/>
            <person name="Korsgaard B.S."/>
            <person name="Schreiber L."/>
            <person name="Marshall I.P."/>
            <person name="Finster K."/>
            <person name="Schramm A."/>
        </authorList>
    </citation>
    <scope>NUCLEOTIDE SEQUENCE [LARGE SCALE GENOMIC DNA]</scope>
    <source>
        <strain evidence="1 2">S3-2</strain>
    </source>
</reference>
<evidence type="ECO:0000313" key="1">
    <source>
        <dbReference type="EMBL" id="OBV37049.1"/>
    </source>
</evidence>
<evidence type="ECO:0000313" key="2">
    <source>
        <dbReference type="Proteomes" id="UP000092713"/>
    </source>
</evidence>
<name>A0A1A7BWC4_9BURK</name>
<dbReference type="RefSeq" id="WP_065310057.1">
    <property type="nucleotide sequence ID" value="NZ_LOCQ01000061.1"/>
</dbReference>
<comment type="caution">
    <text evidence="1">The sequence shown here is derived from an EMBL/GenBank/DDBJ whole genome shotgun (WGS) entry which is preliminary data.</text>
</comment>
<organism evidence="1 2">
    <name type="scientific">Janthinobacterium psychrotolerans</name>
    <dbReference type="NCBI Taxonomy" id="1747903"/>
    <lineage>
        <taxon>Bacteria</taxon>
        <taxon>Pseudomonadati</taxon>
        <taxon>Pseudomonadota</taxon>
        <taxon>Betaproteobacteria</taxon>
        <taxon>Burkholderiales</taxon>
        <taxon>Oxalobacteraceae</taxon>
        <taxon>Janthinobacterium</taxon>
    </lineage>
</organism>
<sequence length="89" mass="9258">MLRAKFRPFAAAAATYPNGMNHIPSDATLKSVVNCVMPAAPRDSGQIHGVVTSKVSFNTNPGVLSTDSTRHPAGSGMDAARAITATVYL</sequence>
<keyword evidence="2" id="KW-1185">Reference proteome</keyword>